<keyword evidence="2" id="KW-1185">Reference proteome</keyword>
<sequence>MPARALPAQEDAGQGRRLGSMGGWAVSTGGGPKGFNPGIAGRPDAALLLIVSMCIRGHARIPLLVPPIAGASHSYVRIRVSVVLSVVLSVKTVGFSCSHGPYSAENAGQCCICRLGVDTDAAGRNRVFGPLGSVPIAVSFTFHFPAFPCGICRPTISCREYRKFKRRMSPGAFLYPLGAKRGLALSICQVPRGGADRFGLRMPRAMMADARAVEIVSCCRVK</sequence>
<accession>A0ABS4E3H8</accession>
<organism evidence="1 2">
    <name type="scientific">Rhizobium halophytocola</name>
    <dbReference type="NCBI Taxonomy" id="735519"/>
    <lineage>
        <taxon>Bacteria</taxon>
        <taxon>Pseudomonadati</taxon>
        <taxon>Pseudomonadota</taxon>
        <taxon>Alphaproteobacteria</taxon>
        <taxon>Hyphomicrobiales</taxon>
        <taxon>Rhizobiaceae</taxon>
        <taxon>Rhizobium/Agrobacterium group</taxon>
        <taxon>Rhizobium</taxon>
    </lineage>
</organism>
<comment type="caution">
    <text evidence="1">The sequence shown here is derived from an EMBL/GenBank/DDBJ whole genome shotgun (WGS) entry which is preliminary data.</text>
</comment>
<gene>
    <name evidence="1" type="ORF">J2Z17_003928</name>
</gene>
<evidence type="ECO:0000313" key="2">
    <source>
        <dbReference type="Proteomes" id="UP000759443"/>
    </source>
</evidence>
<reference evidence="1 2" key="1">
    <citation type="submission" date="2021-03" db="EMBL/GenBank/DDBJ databases">
        <title>Genomic Encyclopedia of Type Strains, Phase IV (KMG-IV): sequencing the most valuable type-strain genomes for metagenomic binning, comparative biology and taxonomic classification.</title>
        <authorList>
            <person name="Goeker M."/>
        </authorList>
    </citation>
    <scope>NUCLEOTIDE SEQUENCE [LARGE SCALE GENOMIC DNA]</scope>
    <source>
        <strain evidence="1 2">DSM 21600</strain>
    </source>
</reference>
<dbReference type="EMBL" id="JAGGJU010000011">
    <property type="protein sequence ID" value="MBP1852471.1"/>
    <property type="molecule type" value="Genomic_DNA"/>
</dbReference>
<evidence type="ECO:0000313" key="1">
    <source>
        <dbReference type="EMBL" id="MBP1852471.1"/>
    </source>
</evidence>
<proteinExistence type="predicted"/>
<dbReference type="Proteomes" id="UP000759443">
    <property type="component" value="Unassembled WGS sequence"/>
</dbReference>
<protein>
    <submittedName>
        <fullName evidence="1">Uncharacterized protein</fullName>
    </submittedName>
</protein>
<name>A0ABS4E3H8_9HYPH</name>